<dbReference type="SUPFAM" id="SSF54060">
    <property type="entry name" value="His-Me finger endonucleases"/>
    <property type="match status" value="1"/>
</dbReference>
<dbReference type="CDD" id="cd00085">
    <property type="entry name" value="HNHc"/>
    <property type="match status" value="1"/>
</dbReference>
<reference evidence="1 2" key="1">
    <citation type="submission" date="2023-07" db="EMBL/GenBank/DDBJ databases">
        <title>Genomic Encyclopedia of Type Strains, Phase IV (KMG-IV): sequencing the most valuable type-strain genomes for metagenomic binning, comparative biology and taxonomic classification.</title>
        <authorList>
            <person name="Goeker M."/>
        </authorList>
    </citation>
    <scope>NUCLEOTIDE SEQUENCE [LARGE SCALE GENOMIC DNA]</scope>
    <source>
        <strain evidence="1 2">DSM 23494</strain>
    </source>
</reference>
<dbReference type="PANTHER" id="PTHR34319">
    <property type="entry name" value="MAJOR EXPORTED PROTEIN"/>
    <property type="match status" value="1"/>
</dbReference>
<protein>
    <recommendedName>
        <fullName evidence="3">HNH endonuclease</fullName>
    </recommendedName>
</protein>
<evidence type="ECO:0008006" key="3">
    <source>
        <dbReference type="Google" id="ProtNLM"/>
    </source>
</evidence>
<organism evidence="1 2">
    <name type="scientific">Cytobacillus purgationiresistens</name>
    <dbReference type="NCBI Taxonomy" id="863449"/>
    <lineage>
        <taxon>Bacteria</taxon>
        <taxon>Bacillati</taxon>
        <taxon>Bacillota</taxon>
        <taxon>Bacilli</taxon>
        <taxon>Bacillales</taxon>
        <taxon>Bacillaceae</taxon>
        <taxon>Cytobacillus</taxon>
    </lineage>
</organism>
<sequence length="137" mass="15955">MKVEEIIYIKRLPEETARLRREFNSSVKKHFLKEFAIDLTRVEHLRKAGLSEDDIARMKDGLNPKGWQVHHNLPLDDGGTNDFTNLVLITNDPYHKAITNEQNSLTRGLTSGKSKTINWPMIKDEIYPPKPFDRRED</sequence>
<dbReference type="InterPro" id="IPR003615">
    <property type="entry name" value="HNH_nuc"/>
</dbReference>
<dbReference type="EMBL" id="JAUSUB010000002">
    <property type="protein sequence ID" value="MDQ0268659.1"/>
    <property type="molecule type" value="Genomic_DNA"/>
</dbReference>
<dbReference type="PANTHER" id="PTHR34319:SF7">
    <property type="entry name" value="HNH ENDONUCLEASE DOMAIN-CONTAINING PROTEIN"/>
    <property type="match status" value="1"/>
</dbReference>
<dbReference type="InterPro" id="IPR044925">
    <property type="entry name" value="His-Me_finger_sf"/>
</dbReference>
<evidence type="ECO:0000313" key="1">
    <source>
        <dbReference type="EMBL" id="MDQ0268659.1"/>
    </source>
</evidence>
<keyword evidence="2" id="KW-1185">Reference proteome</keyword>
<dbReference type="Proteomes" id="UP001238088">
    <property type="component" value="Unassembled WGS sequence"/>
</dbReference>
<comment type="caution">
    <text evidence="1">The sequence shown here is derived from an EMBL/GenBank/DDBJ whole genome shotgun (WGS) entry which is preliminary data.</text>
</comment>
<accession>A0ABU0ABM6</accession>
<proteinExistence type="predicted"/>
<name>A0ABU0ABM6_9BACI</name>
<dbReference type="InterPro" id="IPR052947">
    <property type="entry name" value="T6SS_Hcp1_domain"/>
</dbReference>
<gene>
    <name evidence="1" type="ORF">J2S17_000528</name>
</gene>
<evidence type="ECO:0000313" key="2">
    <source>
        <dbReference type="Proteomes" id="UP001238088"/>
    </source>
</evidence>